<dbReference type="PANTHER" id="PTHR34265">
    <property type="entry name" value="TYPE III PANTOTHENATE KINASE"/>
    <property type="match status" value="1"/>
</dbReference>
<evidence type="ECO:0000313" key="18">
    <source>
        <dbReference type="Proteomes" id="UP000321595"/>
    </source>
</evidence>
<dbReference type="EMBL" id="CP042467">
    <property type="protein sequence ID" value="QED27044.1"/>
    <property type="molecule type" value="Genomic_DNA"/>
</dbReference>
<protein>
    <recommendedName>
        <fullName evidence="15 16">Type III pantothenate kinase</fullName>
        <ecNumber evidence="6 16">2.7.1.33</ecNumber>
    </recommendedName>
    <alternativeName>
        <fullName evidence="16">PanK-III</fullName>
    </alternativeName>
    <alternativeName>
        <fullName evidence="16">Pantothenic acid kinase</fullName>
    </alternativeName>
</protein>
<dbReference type="NCBIfam" id="NF009855">
    <property type="entry name" value="PRK13321.1"/>
    <property type="match status" value="1"/>
</dbReference>
<dbReference type="InterPro" id="IPR004619">
    <property type="entry name" value="Type_III_PanK"/>
</dbReference>
<evidence type="ECO:0000256" key="3">
    <source>
        <dbReference type="ARBA" id="ARBA00004496"/>
    </source>
</evidence>
<dbReference type="GO" id="GO:0015937">
    <property type="term" value="P:coenzyme A biosynthetic process"/>
    <property type="evidence" value="ECO:0007669"/>
    <property type="project" value="UniProtKB-UniRule"/>
</dbReference>
<organism evidence="17 18">
    <name type="scientific">Microvenator marinus</name>
    <dbReference type="NCBI Taxonomy" id="2600177"/>
    <lineage>
        <taxon>Bacteria</taxon>
        <taxon>Deltaproteobacteria</taxon>
        <taxon>Bradymonadales</taxon>
        <taxon>Microvenatoraceae</taxon>
        <taxon>Microvenator</taxon>
    </lineage>
</organism>
<evidence type="ECO:0000256" key="13">
    <source>
        <dbReference type="ARBA" id="ARBA00022993"/>
    </source>
</evidence>
<gene>
    <name evidence="16" type="primary">coaX</name>
    <name evidence="17" type="ORF">FRD01_07275</name>
</gene>
<comment type="similarity">
    <text evidence="14 16">Belongs to the type III pantothenate kinase family.</text>
</comment>
<evidence type="ECO:0000256" key="9">
    <source>
        <dbReference type="ARBA" id="ARBA00022741"/>
    </source>
</evidence>
<dbReference type="GO" id="GO:0005737">
    <property type="term" value="C:cytoplasm"/>
    <property type="evidence" value="ECO:0007669"/>
    <property type="project" value="UniProtKB-SubCell"/>
</dbReference>
<comment type="function">
    <text evidence="16">Catalyzes the phosphorylation of pantothenate (Pan), the first step in CoA biosynthesis.</text>
</comment>
<dbReference type="AlphaFoldDB" id="A0A5B8XN29"/>
<dbReference type="GO" id="GO:0004594">
    <property type="term" value="F:pantothenate kinase activity"/>
    <property type="evidence" value="ECO:0007669"/>
    <property type="project" value="UniProtKB-UniRule"/>
</dbReference>
<dbReference type="CDD" id="cd24015">
    <property type="entry name" value="ASKHA_NBD_PanK-III"/>
    <property type="match status" value="1"/>
</dbReference>
<reference evidence="17 18" key="1">
    <citation type="submission" date="2019-08" db="EMBL/GenBank/DDBJ databases">
        <authorList>
            <person name="Liang Q."/>
        </authorList>
    </citation>
    <scope>NUCLEOTIDE SEQUENCE [LARGE SCALE GENOMIC DNA]</scope>
    <source>
        <strain evidence="17 18">V1718</strain>
    </source>
</reference>
<comment type="cofactor">
    <cofactor evidence="16">
        <name>NH4(+)</name>
        <dbReference type="ChEBI" id="CHEBI:28938"/>
    </cofactor>
    <cofactor evidence="16">
        <name>K(+)</name>
        <dbReference type="ChEBI" id="CHEBI:29103"/>
    </cofactor>
    <text evidence="16">A monovalent cation. Ammonium or potassium.</text>
</comment>
<keyword evidence="10 16" id="KW-0418">Kinase</keyword>
<evidence type="ECO:0000256" key="14">
    <source>
        <dbReference type="ARBA" id="ARBA00038036"/>
    </source>
</evidence>
<keyword evidence="8 16" id="KW-0808">Transferase</keyword>
<feature type="binding site" evidence="16">
    <location>
        <position position="184"/>
    </location>
    <ligand>
        <name>substrate</name>
    </ligand>
</feature>
<evidence type="ECO:0000256" key="16">
    <source>
        <dbReference type="HAMAP-Rule" id="MF_01274"/>
    </source>
</evidence>
<evidence type="ECO:0000256" key="5">
    <source>
        <dbReference type="ARBA" id="ARBA00011738"/>
    </source>
</evidence>
<evidence type="ECO:0000256" key="8">
    <source>
        <dbReference type="ARBA" id="ARBA00022679"/>
    </source>
</evidence>
<comment type="subcellular location">
    <subcellularLocation>
        <location evidence="3 16">Cytoplasm</location>
    </subcellularLocation>
</comment>
<evidence type="ECO:0000256" key="2">
    <source>
        <dbReference type="ARBA" id="ARBA00001958"/>
    </source>
</evidence>
<keyword evidence="7 16" id="KW-0963">Cytoplasm</keyword>
<evidence type="ECO:0000313" key="17">
    <source>
        <dbReference type="EMBL" id="QED27044.1"/>
    </source>
</evidence>
<dbReference type="HAMAP" id="MF_01274">
    <property type="entry name" value="Pantothen_kinase_3"/>
    <property type="match status" value="1"/>
</dbReference>
<feature type="binding site" evidence="16">
    <location>
        <position position="132"/>
    </location>
    <ligand>
        <name>ATP</name>
        <dbReference type="ChEBI" id="CHEBI:30616"/>
    </ligand>
</feature>
<dbReference type="SUPFAM" id="SSF53067">
    <property type="entry name" value="Actin-like ATPase domain"/>
    <property type="match status" value="2"/>
</dbReference>
<keyword evidence="9 16" id="KW-0547">Nucleotide-binding</keyword>
<proteinExistence type="inferred from homology"/>
<dbReference type="Gene3D" id="3.30.420.40">
    <property type="match status" value="2"/>
</dbReference>
<keyword evidence="13 16" id="KW-0173">Coenzyme A biosynthesis</keyword>
<comment type="cofactor">
    <cofactor evidence="2">
        <name>K(+)</name>
        <dbReference type="ChEBI" id="CHEBI:29103"/>
    </cofactor>
</comment>
<sequence length="257" mass="27657">MLLVVDVGNTNTVLGVYRGEELVHHWRVQTERGRTADEHGIMLGQLMHYAGVDRQSIRGSIISSVVPPMEHTWTKTCEGYLGHTPIVVGKDAKVDMPVLYETPSEVGADRLVNAIAGWARHKRPMVIVDFGTATTFDAISGEGAYLGGAISPGVIVASEALYRSASKLPRVEIARPRNVIGSTTVDAIQSGLLYGYTGLVTGIVERMKEELGPNTVVIATGGLARFIAKEATCIDEVDDLLTLTGLRLIFEATELGN</sequence>
<evidence type="ECO:0000256" key="10">
    <source>
        <dbReference type="ARBA" id="ARBA00022777"/>
    </source>
</evidence>
<feature type="binding site" evidence="16">
    <location>
        <position position="129"/>
    </location>
    <ligand>
        <name>K(+)</name>
        <dbReference type="ChEBI" id="CHEBI:29103"/>
    </ligand>
</feature>
<evidence type="ECO:0000256" key="6">
    <source>
        <dbReference type="ARBA" id="ARBA00012102"/>
    </source>
</evidence>
<comment type="pathway">
    <text evidence="4 16">Cofactor biosynthesis; coenzyme A biosynthesis; CoA from (R)-pantothenate: step 1/5.</text>
</comment>
<dbReference type="InterPro" id="IPR043129">
    <property type="entry name" value="ATPase_NBD"/>
</dbReference>
<evidence type="ECO:0000256" key="1">
    <source>
        <dbReference type="ARBA" id="ARBA00001206"/>
    </source>
</evidence>
<evidence type="ECO:0000256" key="4">
    <source>
        <dbReference type="ARBA" id="ARBA00005225"/>
    </source>
</evidence>
<evidence type="ECO:0000256" key="11">
    <source>
        <dbReference type="ARBA" id="ARBA00022840"/>
    </source>
</evidence>
<dbReference type="EC" id="2.7.1.33" evidence="6 16"/>
<keyword evidence="12 16" id="KW-0630">Potassium</keyword>
<dbReference type="PANTHER" id="PTHR34265:SF1">
    <property type="entry name" value="TYPE III PANTOTHENATE KINASE"/>
    <property type="match status" value="1"/>
</dbReference>
<comment type="subunit">
    <text evidence="5 16">Homodimer.</text>
</comment>
<dbReference type="UniPathway" id="UPA00241">
    <property type="reaction ID" value="UER00352"/>
</dbReference>
<keyword evidence="11 16" id="KW-0067">ATP-binding</keyword>
<dbReference type="GO" id="GO:0046872">
    <property type="term" value="F:metal ion binding"/>
    <property type="evidence" value="ECO:0007669"/>
    <property type="project" value="UniProtKB-KW"/>
</dbReference>
<evidence type="ECO:0000256" key="12">
    <source>
        <dbReference type="ARBA" id="ARBA00022958"/>
    </source>
</evidence>
<dbReference type="RefSeq" id="WP_146958729.1">
    <property type="nucleotide sequence ID" value="NZ_CP042467.1"/>
</dbReference>
<accession>A0A5B8XN29</accession>
<evidence type="ECO:0000256" key="15">
    <source>
        <dbReference type="ARBA" id="ARBA00040883"/>
    </source>
</evidence>
<dbReference type="GO" id="GO:0005524">
    <property type="term" value="F:ATP binding"/>
    <property type="evidence" value="ECO:0007669"/>
    <property type="project" value="UniProtKB-UniRule"/>
</dbReference>
<comment type="catalytic activity">
    <reaction evidence="1 16">
        <text>(R)-pantothenate + ATP = (R)-4'-phosphopantothenate + ADP + H(+)</text>
        <dbReference type="Rhea" id="RHEA:16373"/>
        <dbReference type="ChEBI" id="CHEBI:10986"/>
        <dbReference type="ChEBI" id="CHEBI:15378"/>
        <dbReference type="ChEBI" id="CHEBI:29032"/>
        <dbReference type="ChEBI" id="CHEBI:30616"/>
        <dbReference type="ChEBI" id="CHEBI:456216"/>
        <dbReference type="EC" id="2.7.1.33"/>
    </reaction>
</comment>
<dbReference type="Pfam" id="PF03309">
    <property type="entry name" value="Pan_kinase"/>
    <property type="match status" value="1"/>
</dbReference>
<keyword evidence="16" id="KW-0479">Metal-binding</keyword>
<feature type="binding site" evidence="16">
    <location>
        <position position="100"/>
    </location>
    <ligand>
        <name>substrate</name>
    </ligand>
</feature>
<dbReference type="KEGG" id="bbae:FRD01_07275"/>
<name>A0A5B8XN29_9DELT</name>
<feature type="active site" description="Proton acceptor" evidence="16">
    <location>
        <position position="109"/>
    </location>
</feature>
<feature type="binding site" evidence="16">
    <location>
        <begin position="107"/>
        <end position="110"/>
    </location>
    <ligand>
        <name>substrate</name>
    </ligand>
</feature>
<dbReference type="OrthoDB" id="9804707at2"/>
<evidence type="ECO:0000256" key="7">
    <source>
        <dbReference type="ARBA" id="ARBA00022490"/>
    </source>
</evidence>
<feature type="binding site" evidence="16">
    <location>
        <begin position="6"/>
        <end position="13"/>
    </location>
    <ligand>
        <name>ATP</name>
        <dbReference type="ChEBI" id="CHEBI:30616"/>
    </ligand>
</feature>
<keyword evidence="18" id="KW-1185">Reference proteome</keyword>
<dbReference type="NCBIfam" id="TIGR00671">
    <property type="entry name" value="baf"/>
    <property type="match status" value="1"/>
</dbReference>
<dbReference type="NCBIfam" id="NF009848">
    <property type="entry name" value="PRK13318.1-6"/>
    <property type="match status" value="1"/>
</dbReference>
<dbReference type="Proteomes" id="UP000321595">
    <property type="component" value="Chromosome"/>
</dbReference>